<evidence type="ECO:0000256" key="1">
    <source>
        <dbReference type="ARBA" id="ARBA00001255"/>
    </source>
</evidence>
<evidence type="ECO:0000256" key="7">
    <source>
        <dbReference type="SAM" id="Phobius"/>
    </source>
</evidence>
<dbReference type="CDD" id="cd14792">
    <property type="entry name" value="GH27"/>
    <property type="match status" value="1"/>
</dbReference>
<dbReference type="InterPro" id="IPR017853">
    <property type="entry name" value="GH"/>
</dbReference>
<dbReference type="Gene3D" id="3.20.20.70">
    <property type="entry name" value="Aldolase class I"/>
    <property type="match status" value="1"/>
</dbReference>
<dbReference type="EC" id="3.2.1.22" evidence="3 6"/>
<evidence type="ECO:0000259" key="8">
    <source>
        <dbReference type="Pfam" id="PF17801"/>
    </source>
</evidence>
<dbReference type="AlphaFoldDB" id="A0AB34JF01"/>
<evidence type="ECO:0000256" key="3">
    <source>
        <dbReference type="ARBA" id="ARBA00012755"/>
    </source>
</evidence>
<keyword evidence="6" id="KW-1015">Disulfide bond</keyword>
<dbReference type="GO" id="GO:0004557">
    <property type="term" value="F:alpha-galactosidase activity"/>
    <property type="evidence" value="ECO:0007669"/>
    <property type="project" value="UniProtKB-EC"/>
</dbReference>
<keyword evidence="10" id="KW-1185">Reference proteome</keyword>
<feature type="domain" description="Alpha galactosidase C-terminal" evidence="8">
    <location>
        <begin position="408"/>
        <end position="482"/>
    </location>
</feature>
<feature type="transmembrane region" description="Helical" evidence="7">
    <location>
        <begin position="20"/>
        <end position="38"/>
    </location>
</feature>
<dbReference type="FunFam" id="3.20.20.70:FF:000197">
    <property type="entry name" value="Alpha-galactosidase"/>
    <property type="match status" value="1"/>
</dbReference>
<name>A0AB34JF01_PRYPA</name>
<dbReference type="SUPFAM" id="SSF51445">
    <property type="entry name" value="(Trans)glycosidases"/>
    <property type="match status" value="1"/>
</dbReference>
<comment type="catalytic activity">
    <reaction evidence="1 6">
        <text>Hydrolysis of terminal, non-reducing alpha-D-galactose residues in alpha-D-galactosides, including galactose oligosaccharides, galactomannans and galactolipids.</text>
        <dbReference type="EC" id="3.2.1.22"/>
    </reaction>
</comment>
<keyword evidence="7" id="KW-1133">Transmembrane helix</keyword>
<dbReference type="Pfam" id="PF17801">
    <property type="entry name" value="Melibiase_C"/>
    <property type="match status" value="1"/>
</dbReference>
<evidence type="ECO:0000256" key="4">
    <source>
        <dbReference type="ARBA" id="ARBA00022801"/>
    </source>
</evidence>
<evidence type="ECO:0000256" key="2">
    <source>
        <dbReference type="ARBA" id="ARBA00009743"/>
    </source>
</evidence>
<dbReference type="PRINTS" id="PR00740">
    <property type="entry name" value="GLHYDRLASE27"/>
</dbReference>
<dbReference type="InterPro" id="IPR041233">
    <property type="entry name" value="Melibiase_C"/>
</dbReference>
<sequence length="519" mass="56604">MAIDPPAPPRRLPLGRCNTAVVWLAGIALAASLVRVLLDGRLASPLPSTLEEIFVIRPAGSAAAAAAAAAFTPANDTLLPPLRRPPVMGFNTWNAFGCDISEELILAIASSLVERRLLHAGYSYVGIDDCWQAEERGPDGALHANPTRFPRGIRFLADELHAMGLQLGIYSDYGVRTCAGYPGSYGHYEQDAATFAAWGVDLIKFDRCAPTIDQDRHPARYYRQMAAAIRATGRPMVYSLCNWGRADAEEGPPWRWAPRFAQMWRTTTDIFPWYARVVAILEENAPLAPFAGPGAFNDPDMLEVGVNGTLLNLPGFVRSSLSESESSLHFSMWAMLSAPLLIGADLRHAPPWVLAILSNPEVIALSQDPLAAQAVRLVDDERGFFVRLPLVPFDFWGRVRTCFGACRKIQVWLKPLANHSAAIALVNLGDQLSADRSSFGPEDIEITGAAIELASSVDFASRSHCVRDPLRHQDGEVIPEGTSASSLILKRTRVQPRSHELLVIRPCTCHEASDVVDAS</sequence>
<keyword evidence="7" id="KW-0472">Membrane</keyword>
<dbReference type="PANTHER" id="PTHR11452">
    <property type="entry name" value="ALPHA-GALACTOSIDASE/ALPHA-N-ACETYLGALACTOSAMINIDASE"/>
    <property type="match status" value="1"/>
</dbReference>
<dbReference type="PANTHER" id="PTHR11452:SF75">
    <property type="entry name" value="ALPHA-GALACTOSIDASE MEL1"/>
    <property type="match status" value="1"/>
</dbReference>
<evidence type="ECO:0000256" key="5">
    <source>
        <dbReference type="ARBA" id="ARBA00023295"/>
    </source>
</evidence>
<dbReference type="Pfam" id="PF16499">
    <property type="entry name" value="Melibiase_2"/>
    <property type="match status" value="1"/>
</dbReference>
<proteinExistence type="inferred from homology"/>
<comment type="caution">
    <text evidence="9">The sequence shown here is derived from an EMBL/GenBank/DDBJ whole genome shotgun (WGS) entry which is preliminary data.</text>
</comment>
<keyword evidence="7" id="KW-0812">Transmembrane</keyword>
<dbReference type="Proteomes" id="UP001515480">
    <property type="component" value="Unassembled WGS sequence"/>
</dbReference>
<evidence type="ECO:0000256" key="6">
    <source>
        <dbReference type="RuleBase" id="RU361168"/>
    </source>
</evidence>
<dbReference type="EMBL" id="JBGBPQ010000008">
    <property type="protein sequence ID" value="KAL1520560.1"/>
    <property type="molecule type" value="Genomic_DNA"/>
</dbReference>
<protein>
    <recommendedName>
        <fullName evidence="3 6">Alpha-galactosidase</fullName>
        <ecNumber evidence="3 6">3.2.1.22</ecNumber>
    </recommendedName>
    <alternativeName>
        <fullName evidence="6">Melibiase</fullName>
    </alternativeName>
</protein>
<dbReference type="InterPro" id="IPR002241">
    <property type="entry name" value="Glyco_hydro_27"/>
</dbReference>
<keyword evidence="5 6" id="KW-0326">Glycosidase</keyword>
<accession>A0AB34JF01</accession>
<reference evidence="9 10" key="1">
    <citation type="journal article" date="2024" name="Science">
        <title>Giant polyketide synthase enzymes in the biosynthesis of giant marine polyether toxins.</title>
        <authorList>
            <person name="Fallon T.R."/>
            <person name="Shende V.V."/>
            <person name="Wierzbicki I.H."/>
            <person name="Pendleton A.L."/>
            <person name="Watervoot N.F."/>
            <person name="Auber R.P."/>
            <person name="Gonzalez D.J."/>
            <person name="Wisecaver J.H."/>
            <person name="Moore B.S."/>
        </authorList>
    </citation>
    <scope>NUCLEOTIDE SEQUENCE [LARGE SCALE GENOMIC DNA]</scope>
    <source>
        <strain evidence="9 10">12B1</strain>
    </source>
</reference>
<dbReference type="GO" id="GO:0005975">
    <property type="term" value="P:carbohydrate metabolic process"/>
    <property type="evidence" value="ECO:0007669"/>
    <property type="project" value="InterPro"/>
</dbReference>
<comment type="similarity">
    <text evidence="2 6">Belongs to the glycosyl hydrolase 27 family.</text>
</comment>
<organism evidence="9 10">
    <name type="scientific">Prymnesium parvum</name>
    <name type="common">Toxic golden alga</name>
    <dbReference type="NCBI Taxonomy" id="97485"/>
    <lineage>
        <taxon>Eukaryota</taxon>
        <taxon>Haptista</taxon>
        <taxon>Haptophyta</taxon>
        <taxon>Prymnesiophyceae</taxon>
        <taxon>Prymnesiales</taxon>
        <taxon>Prymnesiaceae</taxon>
        <taxon>Prymnesium</taxon>
    </lineage>
</organism>
<gene>
    <name evidence="9" type="ORF">AB1Y20_022136</name>
</gene>
<evidence type="ECO:0000313" key="9">
    <source>
        <dbReference type="EMBL" id="KAL1520560.1"/>
    </source>
</evidence>
<dbReference type="InterPro" id="IPR013785">
    <property type="entry name" value="Aldolase_TIM"/>
</dbReference>
<keyword evidence="4 6" id="KW-0378">Hydrolase</keyword>
<evidence type="ECO:0000313" key="10">
    <source>
        <dbReference type="Proteomes" id="UP001515480"/>
    </source>
</evidence>